<evidence type="ECO:0000256" key="1">
    <source>
        <dbReference type="ARBA" id="ARBA00022729"/>
    </source>
</evidence>
<sequence length="391" mass="42702">MRFFKKVVAASLTSIILLSTTIMANAETSQLHNSEAQLQENAKLIEQKQAEKESLLTEVNNLQSELQTLENDISNNKKEMTNIEQKISEIKQIIEQKKEEIVVLEDKVLARKGVMEERLVSLQHNDKASLVIEILVNSENLTELVQRATAVTTILNADKSLLEQQQSDLKKIEEEKAAIDQQEQLLQEQYATLASNHALLEGNMQKRQAILTTVQEKYNSVVSAIKLAEEENAAIQARINEAQARLAKEQQEAAARATAITQHAEAQQPAPNTAATNNSNGTKANTNSNTNSNTSSGKELYVSATAYSHESSATGLTATGINVRQNPNMKLIAVDPSVIPLGSRVWVEGYGEAIAGDTGGAIKGHKIDVLMPSTAACIAWGRKTVKIVILD</sequence>
<dbReference type="InterPro" id="IPR057309">
    <property type="entry name" value="PcsB_CC"/>
</dbReference>
<organism evidence="7 8">
    <name type="scientific">Niallia endozanthoxylica</name>
    <dbReference type="NCBI Taxonomy" id="2036016"/>
    <lineage>
        <taxon>Bacteria</taxon>
        <taxon>Bacillati</taxon>
        <taxon>Bacillota</taxon>
        <taxon>Bacilli</taxon>
        <taxon>Bacillales</taxon>
        <taxon>Bacillaceae</taxon>
        <taxon>Niallia</taxon>
    </lineage>
</organism>
<dbReference type="GO" id="GO:0004553">
    <property type="term" value="F:hydrolase activity, hydrolyzing O-glycosyl compounds"/>
    <property type="evidence" value="ECO:0007669"/>
    <property type="project" value="InterPro"/>
</dbReference>
<feature type="signal peptide" evidence="4">
    <location>
        <begin position="1"/>
        <end position="24"/>
    </location>
</feature>
<feature type="chain" id="PRO_5039006339" evidence="4">
    <location>
        <begin position="25"/>
        <end position="391"/>
    </location>
</feature>
<feature type="coiled-coil region" evidence="2">
    <location>
        <begin position="31"/>
        <end position="107"/>
    </location>
</feature>
<dbReference type="GO" id="GO:0009254">
    <property type="term" value="P:peptidoglycan turnover"/>
    <property type="evidence" value="ECO:0007669"/>
    <property type="project" value="InterPro"/>
</dbReference>
<evidence type="ECO:0000256" key="4">
    <source>
        <dbReference type="SAM" id="SignalP"/>
    </source>
</evidence>
<dbReference type="RefSeq" id="WP_150442200.1">
    <property type="nucleotide sequence ID" value="NZ_VYKL01000039.1"/>
</dbReference>
<comment type="caution">
    <text evidence="7">The sequence shown here is derived from an EMBL/GenBank/DDBJ whole genome shotgun (WGS) entry which is preliminary data.</text>
</comment>
<dbReference type="GO" id="GO:0019867">
    <property type="term" value="C:outer membrane"/>
    <property type="evidence" value="ECO:0007669"/>
    <property type="project" value="InterPro"/>
</dbReference>
<protein>
    <submittedName>
        <fullName evidence="7">Radical SAM protein</fullName>
    </submittedName>
</protein>
<dbReference type="InterPro" id="IPR051933">
    <property type="entry name" value="Resuscitation_pf_RpfB"/>
</dbReference>
<reference evidence="7 8" key="1">
    <citation type="submission" date="2019-09" db="EMBL/GenBank/DDBJ databases">
        <title>Whole genome sequences of isolates from the Mars Exploration Rovers.</title>
        <authorList>
            <person name="Seuylemezian A."/>
            <person name="Vaishampayan P."/>
        </authorList>
    </citation>
    <scope>NUCLEOTIDE SEQUENCE [LARGE SCALE GENOMIC DNA]</scope>
    <source>
        <strain evidence="7 8">MER_TA_151</strain>
    </source>
</reference>
<evidence type="ECO:0000256" key="2">
    <source>
        <dbReference type="SAM" id="Coils"/>
    </source>
</evidence>
<feature type="domain" description="3D" evidence="5">
    <location>
        <begin position="332"/>
        <end position="390"/>
    </location>
</feature>
<name>A0A5J5H942_9BACI</name>
<proteinExistence type="predicted"/>
<feature type="region of interest" description="Disordered" evidence="3">
    <location>
        <begin position="254"/>
        <end position="296"/>
    </location>
</feature>
<dbReference type="PANTHER" id="PTHR39160:SF6">
    <property type="entry name" value="CELL WALL-BINDING PROTEIN YOCH"/>
    <property type="match status" value="1"/>
</dbReference>
<dbReference type="InterPro" id="IPR010611">
    <property type="entry name" value="3D_dom"/>
</dbReference>
<feature type="coiled-coil region" evidence="2">
    <location>
        <begin position="225"/>
        <end position="252"/>
    </location>
</feature>
<dbReference type="Pfam" id="PF24568">
    <property type="entry name" value="CC_PcsB"/>
    <property type="match status" value="1"/>
</dbReference>
<evidence type="ECO:0000313" key="8">
    <source>
        <dbReference type="Proteomes" id="UP000326671"/>
    </source>
</evidence>
<feature type="domain" description="Peptidoglycan hydrolase PcsB coiled-coil" evidence="6">
    <location>
        <begin position="101"/>
        <end position="174"/>
    </location>
</feature>
<evidence type="ECO:0000313" key="7">
    <source>
        <dbReference type="EMBL" id="KAA9015974.1"/>
    </source>
</evidence>
<keyword evidence="1 4" id="KW-0732">Signal</keyword>
<dbReference type="CDD" id="cd22786">
    <property type="entry name" value="DPBB_YuiC-like"/>
    <property type="match status" value="1"/>
</dbReference>
<dbReference type="SUPFAM" id="SSF50685">
    <property type="entry name" value="Barwin-like endoglucanases"/>
    <property type="match status" value="1"/>
</dbReference>
<keyword evidence="2" id="KW-0175">Coiled coil</keyword>
<gene>
    <name evidence="7" type="ORF">F4V44_22210</name>
</gene>
<evidence type="ECO:0000259" key="5">
    <source>
        <dbReference type="Pfam" id="PF06725"/>
    </source>
</evidence>
<dbReference type="OrthoDB" id="9798935at2"/>
<evidence type="ECO:0000259" key="6">
    <source>
        <dbReference type="Pfam" id="PF24568"/>
    </source>
</evidence>
<dbReference type="Gene3D" id="6.10.250.3150">
    <property type="match status" value="1"/>
</dbReference>
<dbReference type="Pfam" id="PF06725">
    <property type="entry name" value="3D"/>
    <property type="match status" value="1"/>
</dbReference>
<keyword evidence="8" id="KW-1185">Reference proteome</keyword>
<accession>A0A5J5H942</accession>
<dbReference type="InterPro" id="IPR036908">
    <property type="entry name" value="RlpA-like_sf"/>
</dbReference>
<evidence type="ECO:0000256" key="3">
    <source>
        <dbReference type="SAM" id="MobiDB-lite"/>
    </source>
</evidence>
<dbReference type="AlphaFoldDB" id="A0A5J5H942"/>
<feature type="coiled-coil region" evidence="2">
    <location>
        <begin position="155"/>
        <end position="192"/>
    </location>
</feature>
<dbReference type="PANTHER" id="PTHR39160">
    <property type="entry name" value="CELL WALL-BINDING PROTEIN YOCH"/>
    <property type="match status" value="1"/>
</dbReference>
<dbReference type="Proteomes" id="UP000326671">
    <property type="component" value="Unassembled WGS sequence"/>
</dbReference>
<dbReference type="EMBL" id="VYKL01000039">
    <property type="protein sequence ID" value="KAA9015974.1"/>
    <property type="molecule type" value="Genomic_DNA"/>
</dbReference>